<dbReference type="InterPro" id="IPR051401">
    <property type="entry name" value="GtrA_CellWall_Glycosyl"/>
</dbReference>
<comment type="caution">
    <text evidence="8">The sequence shown here is derived from an EMBL/GenBank/DDBJ whole genome shotgun (WGS) entry which is preliminary data.</text>
</comment>
<accession>A0ABW7DKZ7</accession>
<comment type="similarity">
    <text evidence="2">Belongs to the GtrA family.</text>
</comment>
<gene>
    <name evidence="8" type="ORF">ACGTZG_00555</name>
</gene>
<dbReference type="PANTHER" id="PTHR38459">
    <property type="entry name" value="PROPHAGE BACTOPRENOL-LINKED GLUCOSE TRANSLOCASE HOMOLOG"/>
    <property type="match status" value="1"/>
</dbReference>
<evidence type="ECO:0000313" key="8">
    <source>
        <dbReference type="EMBL" id="MFG6271677.1"/>
    </source>
</evidence>
<evidence type="ECO:0000256" key="4">
    <source>
        <dbReference type="ARBA" id="ARBA00022989"/>
    </source>
</evidence>
<evidence type="ECO:0000259" key="7">
    <source>
        <dbReference type="Pfam" id="PF04138"/>
    </source>
</evidence>
<reference evidence="8 9" key="1">
    <citation type="submission" date="2024-10" db="EMBL/GenBank/DDBJ databases">
        <authorList>
            <person name="Sang B.-I."/>
            <person name="Prabhaharan D."/>
        </authorList>
    </citation>
    <scope>NUCLEOTIDE SEQUENCE [LARGE SCALE GENOMIC DNA]</scope>
    <source>
        <strain evidence="8 9">MH</strain>
    </source>
</reference>
<dbReference type="RefSeq" id="WP_113855946.1">
    <property type="nucleotide sequence ID" value="NZ_CP011940.1"/>
</dbReference>
<evidence type="ECO:0000256" key="5">
    <source>
        <dbReference type="ARBA" id="ARBA00023136"/>
    </source>
</evidence>
<dbReference type="InterPro" id="IPR007267">
    <property type="entry name" value="GtrA_DPMS_TM"/>
</dbReference>
<dbReference type="EMBL" id="JBIEKR010000001">
    <property type="protein sequence ID" value="MFG6271677.1"/>
    <property type="molecule type" value="Genomic_DNA"/>
</dbReference>
<evidence type="ECO:0000256" key="6">
    <source>
        <dbReference type="SAM" id="Phobius"/>
    </source>
</evidence>
<name>A0ABW7DKZ7_9FIRM</name>
<keyword evidence="3 6" id="KW-0812">Transmembrane</keyword>
<keyword evidence="9" id="KW-1185">Reference proteome</keyword>
<sequence>MSKDRLWEITRFCIVGGASFLVDYGLLYICTEFLEIYYLYSSAVSFTVSVIFNYWLCVNYVFEGAKNQTKKQAILFIGSSIAGLGLNQLCMWLFVELVGMYYMLAKIFATVIVTIWNYVMKRRAVRG</sequence>
<proteinExistence type="inferred from homology"/>
<dbReference type="PANTHER" id="PTHR38459:SF1">
    <property type="entry name" value="PROPHAGE BACTOPRENOL-LINKED GLUCOSE TRANSLOCASE HOMOLOG"/>
    <property type="match status" value="1"/>
</dbReference>
<organism evidence="8 9">
    <name type="scientific">Megasphaera hexanoica</name>
    <dbReference type="NCBI Taxonomy" id="1675036"/>
    <lineage>
        <taxon>Bacteria</taxon>
        <taxon>Bacillati</taxon>
        <taxon>Bacillota</taxon>
        <taxon>Negativicutes</taxon>
        <taxon>Veillonellales</taxon>
        <taxon>Veillonellaceae</taxon>
        <taxon>Megasphaera</taxon>
    </lineage>
</organism>
<feature type="transmembrane region" description="Helical" evidence="6">
    <location>
        <begin position="74"/>
        <end position="94"/>
    </location>
</feature>
<feature type="transmembrane region" description="Helical" evidence="6">
    <location>
        <begin position="100"/>
        <end position="119"/>
    </location>
</feature>
<protein>
    <submittedName>
        <fullName evidence="8">GtrA family protein</fullName>
    </submittedName>
</protein>
<evidence type="ECO:0000256" key="3">
    <source>
        <dbReference type="ARBA" id="ARBA00022692"/>
    </source>
</evidence>
<comment type="subcellular location">
    <subcellularLocation>
        <location evidence="1">Membrane</location>
        <topology evidence="1">Multi-pass membrane protein</topology>
    </subcellularLocation>
</comment>
<feature type="transmembrane region" description="Helical" evidence="6">
    <location>
        <begin position="37"/>
        <end position="62"/>
    </location>
</feature>
<evidence type="ECO:0000256" key="2">
    <source>
        <dbReference type="ARBA" id="ARBA00009399"/>
    </source>
</evidence>
<feature type="domain" description="GtrA/DPMS transmembrane" evidence="7">
    <location>
        <begin position="11"/>
        <end position="125"/>
    </location>
</feature>
<evidence type="ECO:0000313" key="9">
    <source>
        <dbReference type="Proteomes" id="UP001605989"/>
    </source>
</evidence>
<dbReference type="Pfam" id="PF04138">
    <property type="entry name" value="GtrA_DPMS_TM"/>
    <property type="match status" value="1"/>
</dbReference>
<evidence type="ECO:0000256" key="1">
    <source>
        <dbReference type="ARBA" id="ARBA00004141"/>
    </source>
</evidence>
<feature type="transmembrane region" description="Helical" evidence="6">
    <location>
        <begin position="12"/>
        <end position="31"/>
    </location>
</feature>
<dbReference type="Proteomes" id="UP001605989">
    <property type="component" value="Unassembled WGS sequence"/>
</dbReference>
<keyword evidence="5 6" id="KW-0472">Membrane</keyword>
<keyword evidence="4 6" id="KW-1133">Transmembrane helix</keyword>